<reference evidence="2" key="1">
    <citation type="journal article" date="2023" name="G3 (Bethesda)">
        <title>Genome assembly and association tests identify interacting loci associated with vigor, precocity, and sex in interspecific pistachio rootstocks.</title>
        <authorList>
            <person name="Palmer W."/>
            <person name="Jacygrad E."/>
            <person name="Sagayaradj S."/>
            <person name="Cavanaugh K."/>
            <person name="Han R."/>
            <person name="Bertier L."/>
            <person name="Beede B."/>
            <person name="Kafkas S."/>
            <person name="Golino D."/>
            <person name="Preece J."/>
            <person name="Michelmore R."/>
        </authorList>
    </citation>
    <scope>NUCLEOTIDE SEQUENCE [LARGE SCALE GENOMIC DNA]</scope>
</reference>
<evidence type="ECO:0000313" key="1">
    <source>
        <dbReference type="EMBL" id="KAJ0080369.1"/>
    </source>
</evidence>
<protein>
    <submittedName>
        <fullName evidence="1">Uncharacterized protein</fullName>
    </submittedName>
</protein>
<proteinExistence type="predicted"/>
<keyword evidence="2" id="KW-1185">Reference proteome</keyword>
<accession>A0ACC1A2B4</accession>
<name>A0ACC1A2B4_9ROSI</name>
<organism evidence="1 2">
    <name type="scientific">Pistacia atlantica</name>
    <dbReference type="NCBI Taxonomy" id="434234"/>
    <lineage>
        <taxon>Eukaryota</taxon>
        <taxon>Viridiplantae</taxon>
        <taxon>Streptophyta</taxon>
        <taxon>Embryophyta</taxon>
        <taxon>Tracheophyta</taxon>
        <taxon>Spermatophyta</taxon>
        <taxon>Magnoliopsida</taxon>
        <taxon>eudicotyledons</taxon>
        <taxon>Gunneridae</taxon>
        <taxon>Pentapetalae</taxon>
        <taxon>rosids</taxon>
        <taxon>malvids</taxon>
        <taxon>Sapindales</taxon>
        <taxon>Anacardiaceae</taxon>
        <taxon>Pistacia</taxon>
    </lineage>
</organism>
<dbReference type="EMBL" id="CM047909">
    <property type="protein sequence ID" value="KAJ0080369.1"/>
    <property type="molecule type" value="Genomic_DNA"/>
</dbReference>
<gene>
    <name evidence="1" type="ORF">Patl1_22474</name>
</gene>
<evidence type="ECO:0000313" key="2">
    <source>
        <dbReference type="Proteomes" id="UP001164250"/>
    </source>
</evidence>
<sequence length="201" mass="21467">MASSSSFARGDMTSTEEPPSGDLEDCLPTSIGPGSPARSTRALVIDSFSTQPSPTSHRPNNNIQIGDAALVMREPPLFDRHTKIKIFIVIISQIALILSTIGSISSSDSSLLSPFAKFLLDFAKFCNLIAFICFIFGILVCDSCNPGVAARVLTGIGVVATTYGILAVMCMELVYKEALQLFITIAVFIVCIPALVAAFRK</sequence>
<comment type="caution">
    <text evidence="1">The sequence shown here is derived from an EMBL/GenBank/DDBJ whole genome shotgun (WGS) entry which is preliminary data.</text>
</comment>
<dbReference type="Proteomes" id="UP001164250">
    <property type="component" value="Chromosome 13"/>
</dbReference>